<comment type="caution">
    <text evidence="1">The sequence shown here is derived from an EMBL/GenBank/DDBJ whole genome shotgun (WGS) entry which is preliminary data.</text>
</comment>
<dbReference type="RefSeq" id="WP_210038048.1">
    <property type="nucleotide sequence ID" value="NZ_JBHLVU010000022.1"/>
</dbReference>
<name>A0ABS7C011_9BACL</name>
<dbReference type="EMBL" id="JAHZIK010000171">
    <property type="protein sequence ID" value="MBW7454230.1"/>
    <property type="molecule type" value="Genomic_DNA"/>
</dbReference>
<reference evidence="1 2" key="1">
    <citation type="submission" date="2021-07" db="EMBL/GenBank/DDBJ databases">
        <title>Paenibacillus radiodurans sp. nov., isolated from the southeastern edge of Tengger Desert.</title>
        <authorList>
            <person name="Zhang G."/>
        </authorList>
    </citation>
    <scope>NUCLEOTIDE SEQUENCE [LARGE SCALE GENOMIC DNA]</scope>
    <source>
        <strain evidence="1 2">CCM 7311</strain>
    </source>
</reference>
<accession>A0ABS7C011</accession>
<keyword evidence="2" id="KW-1185">Reference proteome</keyword>
<evidence type="ECO:0000313" key="2">
    <source>
        <dbReference type="Proteomes" id="UP001519887"/>
    </source>
</evidence>
<proteinExistence type="predicted"/>
<sequence length="91" mass="10342">MNIKIISASMTHDAEEGYKGNVIFEVEGHKYPYEVTLLTKKGKMWDYSLSFSSESGSEEEIFAVEQAIEEDDEIFDRIVEAAEDSLPQSEE</sequence>
<dbReference type="Proteomes" id="UP001519887">
    <property type="component" value="Unassembled WGS sequence"/>
</dbReference>
<gene>
    <name evidence="1" type="ORF">K0U00_09330</name>
</gene>
<evidence type="ECO:0000313" key="1">
    <source>
        <dbReference type="EMBL" id="MBW7454230.1"/>
    </source>
</evidence>
<protein>
    <recommendedName>
        <fullName evidence="3">DUF1292 domain-containing protein</fullName>
    </recommendedName>
</protein>
<organism evidence="1 2">
    <name type="scientific">Paenibacillus sepulcri</name>
    <dbReference type="NCBI Taxonomy" id="359917"/>
    <lineage>
        <taxon>Bacteria</taxon>
        <taxon>Bacillati</taxon>
        <taxon>Bacillota</taxon>
        <taxon>Bacilli</taxon>
        <taxon>Bacillales</taxon>
        <taxon>Paenibacillaceae</taxon>
        <taxon>Paenibacillus</taxon>
    </lineage>
</organism>
<evidence type="ECO:0008006" key="3">
    <source>
        <dbReference type="Google" id="ProtNLM"/>
    </source>
</evidence>